<evidence type="ECO:0000256" key="6">
    <source>
        <dbReference type="ARBA" id="ARBA00023136"/>
    </source>
</evidence>
<dbReference type="GO" id="GO:0055085">
    <property type="term" value="P:transmembrane transport"/>
    <property type="evidence" value="ECO:0007669"/>
    <property type="project" value="InterPro"/>
</dbReference>
<evidence type="ECO:0000256" key="5">
    <source>
        <dbReference type="ARBA" id="ARBA00022989"/>
    </source>
</evidence>
<evidence type="ECO:0000256" key="4">
    <source>
        <dbReference type="ARBA" id="ARBA00022692"/>
    </source>
</evidence>
<keyword evidence="5 7" id="KW-1133">Transmembrane helix</keyword>
<keyword evidence="2 7" id="KW-0813">Transport</keyword>
<sequence>MSVKSIATPVQPLRIKRRAERRFRSVKSRHVLLALSVSVLLFILFSAVAPGWMASHSPTEMSESILASPSAGHLLGTDQYGRDIYSLLVYGSRQSLLIGVGSVLIGGLLGSVLGLTAGYRGGWLDSLIMRFVDMMMTIPGILFAILISATLGPSLKNMILAVGLSTFPGYARMMRSQVLSIKSAPFIDAASTIGASHFMILRRHIVPNCLPPLIVMATIGTGTAVLISTGLSFLGLGVIREIPDWGYLLSLGRSYISVAWWISLFPGIFISFLVISINLLGDELRNLLEPRSRR</sequence>
<dbReference type="Proteomes" id="UP000246635">
    <property type="component" value="Unassembled WGS sequence"/>
</dbReference>
<keyword evidence="10" id="KW-1185">Reference proteome</keyword>
<feature type="transmembrane region" description="Helical" evidence="7">
    <location>
        <begin position="213"/>
        <end position="239"/>
    </location>
</feature>
<dbReference type="PANTHER" id="PTHR43386:SF25">
    <property type="entry name" value="PEPTIDE ABC TRANSPORTER PERMEASE PROTEIN"/>
    <property type="match status" value="1"/>
</dbReference>
<dbReference type="EMBL" id="QGTQ01000008">
    <property type="protein sequence ID" value="PWW02785.1"/>
    <property type="molecule type" value="Genomic_DNA"/>
</dbReference>
<feature type="domain" description="ABC transmembrane type-1" evidence="8">
    <location>
        <begin position="92"/>
        <end position="281"/>
    </location>
</feature>
<dbReference type="InterPro" id="IPR035906">
    <property type="entry name" value="MetI-like_sf"/>
</dbReference>
<comment type="caution">
    <text evidence="9">The sequence shown here is derived from an EMBL/GenBank/DDBJ whole genome shotgun (WGS) entry which is preliminary data.</text>
</comment>
<name>A0A2V2YTP2_9BACL</name>
<organism evidence="9 10">
    <name type="scientific">Paenibacillus cellulosilyticus</name>
    <dbReference type="NCBI Taxonomy" id="375489"/>
    <lineage>
        <taxon>Bacteria</taxon>
        <taxon>Bacillati</taxon>
        <taxon>Bacillota</taxon>
        <taxon>Bacilli</taxon>
        <taxon>Bacillales</taxon>
        <taxon>Paenibacillaceae</taxon>
        <taxon>Paenibacillus</taxon>
    </lineage>
</organism>
<evidence type="ECO:0000313" key="10">
    <source>
        <dbReference type="Proteomes" id="UP000246635"/>
    </source>
</evidence>
<feature type="transmembrane region" description="Helical" evidence="7">
    <location>
        <begin position="259"/>
        <end position="281"/>
    </location>
</feature>
<feature type="transmembrane region" description="Helical" evidence="7">
    <location>
        <begin position="96"/>
        <end position="119"/>
    </location>
</feature>
<dbReference type="OrthoDB" id="9797472at2"/>
<dbReference type="Gene3D" id="1.10.3720.10">
    <property type="entry name" value="MetI-like"/>
    <property type="match status" value="1"/>
</dbReference>
<feature type="transmembrane region" description="Helical" evidence="7">
    <location>
        <begin position="31"/>
        <end position="53"/>
    </location>
</feature>
<dbReference type="InterPro" id="IPR000515">
    <property type="entry name" value="MetI-like"/>
</dbReference>
<reference evidence="9 10" key="1">
    <citation type="submission" date="2018-05" db="EMBL/GenBank/DDBJ databases">
        <title>Genomic Encyclopedia of Type Strains, Phase III (KMG-III): the genomes of soil and plant-associated and newly described type strains.</title>
        <authorList>
            <person name="Whitman W."/>
        </authorList>
    </citation>
    <scope>NUCLEOTIDE SEQUENCE [LARGE SCALE GENOMIC DNA]</scope>
    <source>
        <strain evidence="9 10">CECT 5696</strain>
    </source>
</reference>
<evidence type="ECO:0000256" key="2">
    <source>
        <dbReference type="ARBA" id="ARBA00022448"/>
    </source>
</evidence>
<accession>A0A2V2YTP2</accession>
<evidence type="ECO:0000256" key="3">
    <source>
        <dbReference type="ARBA" id="ARBA00022475"/>
    </source>
</evidence>
<dbReference type="PROSITE" id="PS50928">
    <property type="entry name" value="ABC_TM1"/>
    <property type="match status" value="1"/>
</dbReference>
<comment type="subcellular location">
    <subcellularLocation>
        <location evidence="1 7">Cell membrane</location>
        <topology evidence="1 7">Multi-pass membrane protein</topology>
    </subcellularLocation>
</comment>
<feature type="transmembrane region" description="Helical" evidence="7">
    <location>
        <begin position="131"/>
        <end position="151"/>
    </location>
</feature>
<dbReference type="InterPro" id="IPR050366">
    <property type="entry name" value="BP-dependent_transpt_permease"/>
</dbReference>
<comment type="similarity">
    <text evidence="7">Belongs to the binding-protein-dependent transport system permease family.</text>
</comment>
<dbReference type="CDD" id="cd06261">
    <property type="entry name" value="TM_PBP2"/>
    <property type="match status" value="1"/>
</dbReference>
<keyword evidence="3" id="KW-1003">Cell membrane</keyword>
<dbReference type="Pfam" id="PF00528">
    <property type="entry name" value="BPD_transp_1"/>
    <property type="match status" value="1"/>
</dbReference>
<proteinExistence type="inferred from homology"/>
<evidence type="ECO:0000256" key="7">
    <source>
        <dbReference type="RuleBase" id="RU363032"/>
    </source>
</evidence>
<evidence type="ECO:0000256" key="1">
    <source>
        <dbReference type="ARBA" id="ARBA00004651"/>
    </source>
</evidence>
<keyword evidence="6 7" id="KW-0472">Membrane</keyword>
<keyword evidence="4 7" id="KW-0812">Transmembrane</keyword>
<evidence type="ECO:0000259" key="8">
    <source>
        <dbReference type="PROSITE" id="PS50928"/>
    </source>
</evidence>
<dbReference type="AlphaFoldDB" id="A0A2V2YTP2"/>
<dbReference type="GO" id="GO:0005886">
    <property type="term" value="C:plasma membrane"/>
    <property type="evidence" value="ECO:0007669"/>
    <property type="project" value="UniProtKB-SubCell"/>
</dbReference>
<dbReference type="PANTHER" id="PTHR43386">
    <property type="entry name" value="OLIGOPEPTIDE TRANSPORT SYSTEM PERMEASE PROTEIN APPC"/>
    <property type="match status" value="1"/>
</dbReference>
<protein>
    <submittedName>
        <fullName evidence="9">Peptide/nickel transport system permease protein</fullName>
    </submittedName>
</protein>
<dbReference type="RefSeq" id="WP_110044271.1">
    <property type="nucleotide sequence ID" value="NZ_CP054612.1"/>
</dbReference>
<evidence type="ECO:0000313" key="9">
    <source>
        <dbReference type="EMBL" id="PWW02785.1"/>
    </source>
</evidence>
<gene>
    <name evidence="9" type="ORF">DFQ01_10861</name>
</gene>
<dbReference type="SUPFAM" id="SSF161098">
    <property type="entry name" value="MetI-like"/>
    <property type="match status" value="1"/>
</dbReference>